<dbReference type="EMBL" id="MU806641">
    <property type="protein sequence ID" value="KAJ3833745.1"/>
    <property type="molecule type" value="Genomic_DNA"/>
</dbReference>
<dbReference type="InterPro" id="IPR038279">
    <property type="entry name" value="Ndc10_dom2_sf"/>
</dbReference>
<comment type="caution">
    <text evidence="3">The sequence shown here is derived from an EMBL/GenBank/DDBJ whole genome shotgun (WGS) entry which is preliminary data.</text>
</comment>
<evidence type="ECO:0000313" key="3">
    <source>
        <dbReference type="EMBL" id="KAJ3833745.1"/>
    </source>
</evidence>
<evidence type="ECO:0000259" key="2">
    <source>
        <dbReference type="Pfam" id="PF16787"/>
    </source>
</evidence>
<dbReference type="AlphaFoldDB" id="A0AA38U8T2"/>
<feature type="domain" description="Ndc10" evidence="2">
    <location>
        <begin position="118"/>
        <end position="232"/>
    </location>
</feature>
<dbReference type="Pfam" id="PF16787">
    <property type="entry name" value="NDC10_II"/>
    <property type="match status" value="1"/>
</dbReference>
<evidence type="ECO:0000259" key="1">
    <source>
        <dbReference type="Pfam" id="PF12550"/>
    </source>
</evidence>
<feature type="domain" description="Transcription activator GCR1-like" evidence="1">
    <location>
        <begin position="450"/>
        <end position="505"/>
    </location>
</feature>
<proteinExistence type="predicted"/>
<gene>
    <name evidence="3" type="ORF">F5878DRAFT_698826</name>
</gene>
<dbReference type="GO" id="GO:0003677">
    <property type="term" value="F:DNA binding"/>
    <property type="evidence" value="ECO:0007669"/>
    <property type="project" value="InterPro"/>
</dbReference>
<dbReference type="InterPro" id="IPR031872">
    <property type="entry name" value="NDC10_II"/>
</dbReference>
<dbReference type="InterPro" id="IPR022210">
    <property type="entry name" value="TF_GCR1-like"/>
</dbReference>
<evidence type="ECO:0008006" key="5">
    <source>
        <dbReference type="Google" id="ProtNLM"/>
    </source>
</evidence>
<evidence type="ECO:0000313" key="4">
    <source>
        <dbReference type="Proteomes" id="UP001163846"/>
    </source>
</evidence>
<accession>A0AA38U8T2</accession>
<dbReference type="Pfam" id="PF12550">
    <property type="entry name" value="GCR1_C"/>
    <property type="match status" value="1"/>
</dbReference>
<dbReference type="Proteomes" id="UP001163846">
    <property type="component" value="Unassembled WGS sequence"/>
</dbReference>
<reference evidence="3" key="1">
    <citation type="submission" date="2022-08" db="EMBL/GenBank/DDBJ databases">
        <authorList>
            <consortium name="DOE Joint Genome Institute"/>
            <person name="Min B."/>
            <person name="Riley R."/>
            <person name="Sierra-Patev S."/>
            <person name="Naranjo-Ortiz M."/>
            <person name="Looney B."/>
            <person name="Konkel Z."/>
            <person name="Slot J.C."/>
            <person name="Sakamoto Y."/>
            <person name="Steenwyk J.L."/>
            <person name="Rokas A."/>
            <person name="Carro J."/>
            <person name="Camarero S."/>
            <person name="Ferreira P."/>
            <person name="Molpeceres G."/>
            <person name="Ruiz-Duenas F.J."/>
            <person name="Serrano A."/>
            <person name="Henrissat B."/>
            <person name="Drula E."/>
            <person name="Hughes K.W."/>
            <person name="Mata J.L."/>
            <person name="Ishikawa N.K."/>
            <person name="Vargas-Isla R."/>
            <person name="Ushijima S."/>
            <person name="Smith C.A."/>
            <person name="Ahrendt S."/>
            <person name="Andreopoulos W."/>
            <person name="He G."/>
            <person name="Labutti K."/>
            <person name="Lipzen A."/>
            <person name="Ng V."/>
            <person name="Sandor L."/>
            <person name="Barry K."/>
            <person name="Martinez A.T."/>
            <person name="Xiao Y."/>
            <person name="Gibbons J.G."/>
            <person name="Terashima K."/>
            <person name="Hibbett D.S."/>
            <person name="Grigoriev I.V."/>
        </authorList>
    </citation>
    <scope>NUCLEOTIDE SEQUENCE</scope>
    <source>
        <strain evidence="3">TFB9207</strain>
    </source>
</reference>
<protein>
    <recommendedName>
        <fullName evidence="5">Transcription activator GCR1-like domain-containing protein</fullName>
    </recommendedName>
</protein>
<dbReference type="Gene3D" id="1.10.443.20">
    <property type="entry name" value="Centromere DNA-binding protein complex CBF3 subunit, domain 2"/>
    <property type="match status" value="1"/>
</dbReference>
<organism evidence="3 4">
    <name type="scientific">Lentinula raphanica</name>
    <dbReference type="NCBI Taxonomy" id="153919"/>
    <lineage>
        <taxon>Eukaryota</taxon>
        <taxon>Fungi</taxon>
        <taxon>Dikarya</taxon>
        <taxon>Basidiomycota</taxon>
        <taxon>Agaricomycotina</taxon>
        <taxon>Agaricomycetes</taxon>
        <taxon>Agaricomycetidae</taxon>
        <taxon>Agaricales</taxon>
        <taxon>Marasmiineae</taxon>
        <taxon>Omphalotaceae</taxon>
        <taxon>Lentinula</taxon>
    </lineage>
</organism>
<name>A0AA38U8T2_9AGAR</name>
<sequence>MATRLQPDCNPVGQNPGPGVVGFPIPDPTGTAVARVPGRDSFWNTRPDPCSTLITAVKVKLPKCRTARNRTNLLYTLNNVHVSSVTHGGRHYAPKVAGDHSASLEGRKAVGKWKEGRGAFENAYDHQHPIDAMLGIAMFDAKRPESYTCSRDCLEPPSTLLREIFPWVEAEQAALAARRDQHGKRAEDYALIQFLKLLLFLRRVLLQDAAILFTDFPNSFIFSIAPFDSSVFRDWASSASSVVERAESCAREQFENIPNYLVGTLRGIMVNQQIELYQQHQLLRRDLLTHKPLEEPQTKSRKRKCKAVTEDILPSFPTSSLHASISPLHVSATTTNQRIPEPLGIIPAIPMQPTPSLSTTINADCSAMPHVPDPLNIIPAPSLLAFHPGIDPPVPGIGDQSQQLDATRNAAMDLLRQRYGTARVDKHEWEWVKPKPNLPAEPLPVYKFQTPPTLREYWDEWTMGRNGYLSIHELNEGWEARWCRNQSGLKTEKSCYKKLYELIDLLRSRPNWTLDLVWRFLNDRFPIPTQGIPELKTARSFITYLQKKDGSGMNAVISAADTYP</sequence>
<keyword evidence="4" id="KW-1185">Reference proteome</keyword>